<dbReference type="AlphaFoldDB" id="A0A0D0PYQ0"/>
<dbReference type="Pfam" id="PF02562">
    <property type="entry name" value="PhoH"/>
    <property type="match status" value="1"/>
</dbReference>
<sequence length="514" mass="56302">MATTVLPPAAAPDLSETTLEFPDNYLLIDLCGQYDRNLTQIEERLGVQILRRGNRLSVVGDAAARTQGAQVLRQLYQRLETGRGIEPGDVDAALRMGDQPEPVPEGQMEMFRSGEAARIEIQTRRKMVEPRTDAQKAYVRSLFENELAFGIGPAGTGKTYLAVAVGVSMFLGGQVDKIILSRPAVEAGEKLGYLPGDMKEKVDPYMQPLYDALNDFLPGKQVQKMMEEKVIEIAPLAFMRGRTLSNAFVVLDEAQNATSMQMKMFLTRLGEGSRMVVTGDRTQVDLPRGVTSGLSDAERLLKGIAKISFNYFTAKDVVRHPLVAAIIEAYDRDAPARLTRPPGPRPGAPDAHRLPDRGPAVGGGGPRTHGGRRGAAHPGAPRARPQGVGDQPSGLLGQAHRRAERRLPGQAAAHQRPQLAVGGAGRGHARSPALAAPSRPRAGTHLARRHRHRVGDLRGRVRGRRADSRRSRKPPDRARDPSSARLRSRDRRGCRPDGRTRGRDPWTNRHRRPI</sequence>
<comment type="subcellular location">
    <subcellularLocation>
        <location evidence="1">Cytoplasm</location>
    </subcellularLocation>
</comment>
<evidence type="ECO:0000256" key="7">
    <source>
        <dbReference type="SAM" id="MobiDB-lite"/>
    </source>
</evidence>
<evidence type="ECO:0000256" key="3">
    <source>
        <dbReference type="ARBA" id="ARBA00022490"/>
    </source>
</evidence>
<dbReference type="GO" id="GO:0005524">
    <property type="term" value="F:ATP binding"/>
    <property type="evidence" value="ECO:0007669"/>
    <property type="project" value="UniProtKB-KW"/>
</dbReference>
<feature type="compositionally biased region" description="Basic and acidic residues" evidence="7">
    <location>
        <begin position="454"/>
        <end position="482"/>
    </location>
</feature>
<dbReference type="FunFam" id="3.40.50.300:FF:000013">
    <property type="entry name" value="PhoH family ATPase"/>
    <property type="match status" value="1"/>
</dbReference>
<dbReference type="STRING" id="1123501.Wenmar_03984"/>
<dbReference type="PANTHER" id="PTHR30473:SF1">
    <property type="entry name" value="PHOH-LIKE PROTEIN"/>
    <property type="match status" value="1"/>
</dbReference>
<keyword evidence="4" id="KW-0547">Nucleotide-binding</keyword>
<evidence type="ECO:0000256" key="2">
    <source>
        <dbReference type="ARBA" id="ARBA00010393"/>
    </source>
</evidence>
<dbReference type="PATRIC" id="fig|1123501.6.peg.4116"/>
<proteinExistence type="inferred from homology"/>
<evidence type="ECO:0000313" key="10">
    <source>
        <dbReference type="Proteomes" id="UP000035100"/>
    </source>
</evidence>
<accession>A0A0D0PYQ0</accession>
<dbReference type="Gene3D" id="3.40.50.300">
    <property type="entry name" value="P-loop containing nucleotide triphosphate hydrolases"/>
    <property type="match status" value="1"/>
</dbReference>
<comment type="similarity">
    <text evidence="2">Belongs to the PhoH family.</text>
</comment>
<feature type="compositionally biased region" description="Low complexity" evidence="7">
    <location>
        <begin position="376"/>
        <end position="385"/>
    </location>
</feature>
<keyword evidence="3" id="KW-0963">Cytoplasm</keyword>
<feature type="domain" description="PhoH-like protein" evidence="8">
    <location>
        <begin position="128"/>
        <end position="331"/>
    </location>
</feature>
<evidence type="ECO:0000313" key="9">
    <source>
        <dbReference type="EMBL" id="KIQ67559.1"/>
    </source>
</evidence>
<evidence type="ECO:0000256" key="5">
    <source>
        <dbReference type="ARBA" id="ARBA00022840"/>
    </source>
</evidence>
<protein>
    <recommendedName>
        <fullName evidence="6">PhoH-like protein</fullName>
    </recommendedName>
</protein>
<dbReference type="InterPro" id="IPR003714">
    <property type="entry name" value="PhoH"/>
</dbReference>
<dbReference type="Proteomes" id="UP000035100">
    <property type="component" value="Unassembled WGS sequence"/>
</dbReference>
<organism evidence="9 10">
    <name type="scientific">Wenxinia marina DSM 24838</name>
    <dbReference type="NCBI Taxonomy" id="1123501"/>
    <lineage>
        <taxon>Bacteria</taxon>
        <taxon>Pseudomonadati</taxon>
        <taxon>Pseudomonadota</taxon>
        <taxon>Alphaproteobacteria</taxon>
        <taxon>Rhodobacterales</taxon>
        <taxon>Roseobacteraceae</taxon>
        <taxon>Wenxinia</taxon>
    </lineage>
</organism>
<dbReference type="EMBL" id="AONG01000022">
    <property type="protein sequence ID" value="KIQ67559.1"/>
    <property type="molecule type" value="Genomic_DNA"/>
</dbReference>
<dbReference type="InterPro" id="IPR051451">
    <property type="entry name" value="PhoH2-like"/>
</dbReference>
<feature type="compositionally biased region" description="Low complexity" evidence="7">
    <location>
        <begin position="430"/>
        <end position="441"/>
    </location>
</feature>
<keyword evidence="10" id="KW-1185">Reference proteome</keyword>
<name>A0A0D0PYQ0_9RHOB</name>
<dbReference type="eggNOG" id="COG1702">
    <property type="taxonomic scope" value="Bacteria"/>
</dbReference>
<evidence type="ECO:0000259" key="8">
    <source>
        <dbReference type="Pfam" id="PF02562"/>
    </source>
</evidence>
<dbReference type="InterPro" id="IPR027417">
    <property type="entry name" value="P-loop_NTPase"/>
</dbReference>
<reference evidence="9 10" key="1">
    <citation type="submission" date="2013-01" db="EMBL/GenBank/DDBJ databases">
        <authorList>
            <person name="Fiebig A."/>
            <person name="Goeker M."/>
            <person name="Klenk H.-P.P."/>
        </authorList>
    </citation>
    <scope>NUCLEOTIDE SEQUENCE [LARGE SCALE GENOMIC DNA]</scope>
    <source>
        <strain evidence="9 10">DSM 24838</strain>
    </source>
</reference>
<feature type="compositionally biased region" description="Basic and acidic residues" evidence="7">
    <location>
        <begin position="491"/>
        <end position="507"/>
    </location>
</feature>
<feature type="region of interest" description="Disordered" evidence="7">
    <location>
        <begin position="335"/>
        <end position="514"/>
    </location>
</feature>
<evidence type="ECO:0000256" key="1">
    <source>
        <dbReference type="ARBA" id="ARBA00004496"/>
    </source>
</evidence>
<dbReference type="GO" id="GO:0005829">
    <property type="term" value="C:cytosol"/>
    <property type="evidence" value="ECO:0007669"/>
    <property type="project" value="TreeGrafter"/>
</dbReference>
<dbReference type="PANTHER" id="PTHR30473">
    <property type="entry name" value="PROTEIN PHOH"/>
    <property type="match status" value="1"/>
</dbReference>
<evidence type="ECO:0000256" key="4">
    <source>
        <dbReference type="ARBA" id="ARBA00022741"/>
    </source>
</evidence>
<comment type="caution">
    <text evidence="9">The sequence shown here is derived from an EMBL/GenBank/DDBJ whole genome shotgun (WGS) entry which is preliminary data.</text>
</comment>
<gene>
    <name evidence="9" type="ORF">Wenmar_03984</name>
</gene>
<dbReference type="SUPFAM" id="SSF52540">
    <property type="entry name" value="P-loop containing nucleoside triphosphate hydrolases"/>
    <property type="match status" value="1"/>
</dbReference>
<evidence type="ECO:0000256" key="6">
    <source>
        <dbReference type="ARBA" id="ARBA00039970"/>
    </source>
</evidence>
<keyword evidence="5" id="KW-0067">ATP-binding</keyword>